<evidence type="ECO:0000256" key="1">
    <source>
        <dbReference type="SAM" id="MobiDB-lite"/>
    </source>
</evidence>
<dbReference type="InterPro" id="IPR046488">
    <property type="entry name" value="Sfc3/Tfc3_C"/>
</dbReference>
<feature type="compositionally biased region" description="Basic and acidic residues" evidence="1">
    <location>
        <begin position="956"/>
        <end position="974"/>
    </location>
</feature>
<gene>
    <name evidence="6" type="ORF">RJ639_010115</name>
</gene>
<feature type="domain" description="GTF3C1 extended winged-helix" evidence="3">
    <location>
        <begin position="52"/>
        <end position="161"/>
    </location>
</feature>
<dbReference type="Pfam" id="PF24655">
    <property type="entry name" value="DUF7645"/>
    <property type="match status" value="1"/>
</dbReference>
<evidence type="ECO:0000259" key="2">
    <source>
        <dbReference type="Pfam" id="PF20222"/>
    </source>
</evidence>
<feature type="domain" description="Transcription factor tau subunit sfc3/Tfc3 C-terminal" evidence="2">
    <location>
        <begin position="812"/>
        <end position="952"/>
    </location>
</feature>
<evidence type="ECO:0008006" key="8">
    <source>
        <dbReference type="Google" id="ProtNLM"/>
    </source>
</evidence>
<dbReference type="InterPro" id="IPR056062">
    <property type="entry name" value="DUF7645"/>
</dbReference>
<proteinExistence type="predicted"/>
<name>A0AA88VTL5_9ASTE</name>
<dbReference type="EMBL" id="JAVXUP010001321">
    <property type="protein sequence ID" value="KAK3013114.1"/>
    <property type="molecule type" value="Genomic_DNA"/>
</dbReference>
<dbReference type="InterPro" id="IPR056064">
    <property type="entry name" value="DUF7647"/>
</dbReference>
<dbReference type="GO" id="GO:0006384">
    <property type="term" value="P:transcription initiation at RNA polymerase III promoter"/>
    <property type="evidence" value="ECO:0007669"/>
    <property type="project" value="InterPro"/>
</dbReference>
<reference evidence="6" key="1">
    <citation type="submission" date="2022-12" db="EMBL/GenBank/DDBJ databases">
        <title>Draft genome assemblies for two species of Escallonia (Escalloniales).</title>
        <authorList>
            <person name="Chanderbali A."/>
            <person name="Dervinis C."/>
            <person name="Anghel I."/>
            <person name="Soltis D."/>
            <person name="Soltis P."/>
            <person name="Zapata F."/>
        </authorList>
    </citation>
    <scope>NUCLEOTIDE SEQUENCE</scope>
    <source>
        <strain evidence="6">UCBG64.0493</strain>
        <tissue evidence="6">Leaf</tissue>
    </source>
</reference>
<accession>A0AA88VTL5</accession>
<dbReference type="InterPro" id="IPR044210">
    <property type="entry name" value="Tfc3-like"/>
</dbReference>
<dbReference type="Pfam" id="PF24101">
    <property type="entry name" value="WHD_GTF3C1"/>
    <property type="match status" value="1"/>
</dbReference>
<feature type="region of interest" description="Disordered" evidence="1">
    <location>
        <begin position="495"/>
        <end position="538"/>
    </location>
</feature>
<keyword evidence="7" id="KW-1185">Reference proteome</keyword>
<dbReference type="Pfam" id="PF24658">
    <property type="entry name" value="DUF7647"/>
    <property type="match status" value="1"/>
</dbReference>
<dbReference type="PANTHER" id="PTHR15180">
    <property type="entry name" value="GENERAL TRANSCRIPTION FACTOR 3C POLYPEPTIDE 1"/>
    <property type="match status" value="1"/>
</dbReference>
<dbReference type="GO" id="GO:0003677">
    <property type="term" value="F:DNA binding"/>
    <property type="evidence" value="ECO:0007669"/>
    <property type="project" value="InterPro"/>
</dbReference>
<evidence type="ECO:0000313" key="7">
    <source>
        <dbReference type="Proteomes" id="UP001188597"/>
    </source>
</evidence>
<comment type="caution">
    <text evidence="6">The sequence shown here is derived from an EMBL/GenBank/DDBJ whole genome shotgun (WGS) entry which is preliminary data.</text>
</comment>
<feature type="region of interest" description="Disordered" evidence="1">
    <location>
        <begin position="947"/>
        <end position="979"/>
    </location>
</feature>
<dbReference type="InterPro" id="IPR035625">
    <property type="entry name" value="Tfc3-like_eWH"/>
</dbReference>
<dbReference type="CDD" id="cd16169">
    <property type="entry name" value="Tau138_eWH"/>
    <property type="match status" value="1"/>
</dbReference>
<dbReference type="PANTHER" id="PTHR15180:SF1">
    <property type="entry name" value="GENERAL TRANSCRIPTION FACTOR 3C POLYPEPTIDE 1"/>
    <property type="match status" value="1"/>
</dbReference>
<dbReference type="GO" id="GO:0000127">
    <property type="term" value="C:transcription factor TFIIIC complex"/>
    <property type="evidence" value="ECO:0007669"/>
    <property type="project" value="InterPro"/>
</dbReference>
<feature type="compositionally biased region" description="Basic and acidic residues" evidence="1">
    <location>
        <begin position="511"/>
        <end position="521"/>
    </location>
</feature>
<feature type="domain" description="DUF7645" evidence="4">
    <location>
        <begin position="424"/>
        <end position="483"/>
    </location>
</feature>
<feature type="non-terminal residue" evidence="6">
    <location>
        <position position="1408"/>
    </location>
</feature>
<evidence type="ECO:0000259" key="5">
    <source>
        <dbReference type="Pfam" id="PF24658"/>
    </source>
</evidence>
<evidence type="ECO:0000313" key="6">
    <source>
        <dbReference type="EMBL" id="KAK3013114.1"/>
    </source>
</evidence>
<evidence type="ECO:0000259" key="3">
    <source>
        <dbReference type="Pfam" id="PF24101"/>
    </source>
</evidence>
<dbReference type="Pfam" id="PF20222">
    <property type="entry name" value="DUF6581"/>
    <property type="match status" value="1"/>
</dbReference>
<feature type="domain" description="DUF7647" evidence="5">
    <location>
        <begin position="244"/>
        <end position="423"/>
    </location>
</feature>
<sequence length="1408" mass="158525">MVYELSGTGLGSEHQVVSNTIESKFDSVEVLPSALSTPRRRRSYQKYPCLNLNAASQQREQRILEMLQVEKFLIKAELHRQLESLEKDKHTIMDRKTLERSLIKLQQEGHCKCIRVSVPVVTNCSRCRTMDVVLHPSFDNVSPELLGQIHDRLRSFEMQVRGQGSFRLKRGESVPVLNGVQRILKNVKSDAQAERSEAMRANGFVLAKMVRAKLLHVFLWGYLSCLPGWDDALSTGKHGYDLKNPHSTCLSFELEAAIKAMPLELFLQVVGSTQKFEDMISKCRIGLRLSDLPINDYSNLMDTQATARLSYLVDILRRLKLIRIVSGEGKEDTGQRPHATLTYALELKPYIEEPVAMVAPSSGFINLDIRPQIRHDFVLSSRKAADEYWSTLEYCYAAADSKAALHAFPGSAVHEIFLFRSWASVRVMTADQRAELLKRVVDDDPGKKLSFKECEKIAKDLNLTLEQVLRVYYDKWQKRLTRLQGVLSAKGEQFQPLKGTRASSSRKRKRSSEGRSVKDVNDLEVSSGDQRHDKSLEIGDQTTKEQSLFLTSSGEHHFDHIDGTEGLGSKEEEDGHPFIRKCALSRLNSTRQRKFSWTEKADRQLLIEYVRHRAALGAKYHRTDWASLSNLPAPPDTCKRRMALLNNSIQFRKALMRLCNVLTERYAKHLGEFHSKSSNNDSCRVMVRNYSSGQECNRSHSDVLEHTEEGWDDFNNKDIKVALDEVLQYKRRAKEEALVTIGSASEEHSVLSMDAEGRDSQETNLVSSAIPHEELKNSTERSKVSIRRLSCHRVPRKYIKLLNEGMGISRRAYESLAVSNAAELFKLVFLSTSTAPEVPNLLAETLRRYSEHDLFAAFNYLREKKIMVGGNGSSPFVLSQQFLQRISSSPFPVNTGKRAAKFARWLHEKESELMEEGVDLTADLQCGDVFHLCALISSGELLISPRLPDQGVGEAEDSRSSKRKSDNDEFSGKDKGKKLKASLTGEGEIISRREKGFPGIKLSLSCTAIARGNEAECFKSQSIISASFPFNGTDQGDHTSGQYVGSGSSLLNQMEEASCSPSILPATVAASESPWEAMACYAEHLVSLPSNEKQSPFNPEFFKSVCSAIQKAGDQGLSVEEICNVTNMKGENVPGLIIEVLEAFGRTLKVNAYDSVHIVDSLYRSKYFLTPMAELCQDYKVDSTASCRKISNNEHLVLQPENSEDNGVNFQRDISINADEVHRVTILNLPEEVAQPLREIQSTNEDEGYVQARVMSTGRDQEGETFGLRSDDSNLCKPILPWINGDGSINDIVYKGLVRRVLGIVMQHPGILEDDILSQMQILNPQNIGSSYAIEAHRIPDTFCRIPYHRFEMSCRSLLELMILDNHIIRRKMHQATTGEPPAILGRLLRSNLKLSKSIYREHFFVNP</sequence>
<dbReference type="Proteomes" id="UP001188597">
    <property type="component" value="Unassembled WGS sequence"/>
</dbReference>
<protein>
    <recommendedName>
        <fullName evidence="8">B-block binding subunit of TFIIIC domain-containing protein</fullName>
    </recommendedName>
</protein>
<evidence type="ECO:0000259" key="4">
    <source>
        <dbReference type="Pfam" id="PF24655"/>
    </source>
</evidence>
<dbReference type="InterPro" id="IPR056467">
    <property type="entry name" value="eWH_GTF3C1"/>
</dbReference>
<dbReference type="GO" id="GO:0042791">
    <property type="term" value="P:5S class rRNA transcription by RNA polymerase III"/>
    <property type="evidence" value="ECO:0007669"/>
    <property type="project" value="TreeGrafter"/>
</dbReference>
<organism evidence="6 7">
    <name type="scientific">Escallonia herrerae</name>
    <dbReference type="NCBI Taxonomy" id="1293975"/>
    <lineage>
        <taxon>Eukaryota</taxon>
        <taxon>Viridiplantae</taxon>
        <taxon>Streptophyta</taxon>
        <taxon>Embryophyta</taxon>
        <taxon>Tracheophyta</taxon>
        <taxon>Spermatophyta</taxon>
        <taxon>Magnoliopsida</taxon>
        <taxon>eudicotyledons</taxon>
        <taxon>Gunneridae</taxon>
        <taxon>Pentapetalae</taxon>
        <taxon>asterids</taxon>
        <taxon>campanulids</taxon>
        <taxon>Escalloniales</taxon>
        <taxon>Escalloniaceae</taxon>
        <taxon>Escallonia</taxon>
    </lineage>
</organism>